<dbReference type="EC" id="3.5.1.94" evidence="5"/>
<keyword evidence="7" id="KW-0808">Transferase</keyword>
<evidence type="ECO:0000313" key="7">
    <source>
        <dbReference type="EMBL" id="NIK88621.1"/>
    </source>
</evidence>
<dbReference type="Pfam" id="PF07722">
    <property type="entry name" value="Peptidase_C26"/>
    <property type="match status" value="1"/>
</dbReference>
<dbReference type="Proteomes" id="UP000570514">
    <property type="component" value="Unassembled WGS sequence"/>
</dbReference>
<feature type="compositionally biased region" description="Basic and acidic residues" evidence="6">
    <location>
        <begin position="135"/>
        <end position="147"/>
    </location>
</feature>
<sequence>MARPVVGLICDRRRIDDEDVHLVLEQYITTVRDGAGALPLLIPVLDTPLDADDIFASVDGLLFTGSPSNVEPLHYGGPPAREPKNEDKYRDRLTLNLIRAAIEAMVPSFCICRGLQELNVALGGTLYQQVQEVPGRMDHREDPKMPEEVQWGPSHDVTVTKGGMLDGLLETKTFAVNSLHGQGIDRLAPPLREEAHAPDGQIEAVSLKNPQGFLLAVQWHPEWRWAEDAVSRKLWQHFAETLR</sequence>
<reference evidence="7 8" key="1">
    <citation type="submission" date="2020-03" db="EMBL/GenBank/DDBJ databases">
        <title>Genomic Encyclopedia of Type Strains, Phase IV (KMG-IV): sequencing the most valuable type-strain genomes for metagenomic binning, comparative biology and taxonomic classification.</title>
        <authorList>
            <person name="Goeker M."/>
        </authorList>
    </citation>
    <scope>NUCLEOTIDE SEQUENCE [LARGE SCALE GENOMIC DNA]</scope>
    <source>
        <strain evidence="7 8">DSM 19867</strain>
    </source>
</reference>
<dbReference type="Gene3D" id="3.40.50.880">
    <property type="match status" value="1"/>
</dbReference>
<dbReference type="GO" id="GO:0006598">
    <property type="term" value="P:polyamine catabolic process"/>
    <property type="evidence" value="ECO:0007669"/>
    <property type="project" value="TreeGrafter"/>
</dbReference>
<keyword evidence="8" id="KW-1185">Reference proteome</keyword>
<comment type="pathway">
    <text evidence="4">Amine and polyamine degradation; putrescine degradation; 4-aminobutanoate from putrescine: step 4/4.</text>
</comment>
<dbReference type="InterPro" id="IPR011697">
    <property type="entry name" value="Peptidase_C26"/>
</dbReference>
<evidence type="ECO:0000256" key="2">
    <source>
        <dbReference type="ARBA" id="ARBA00052718"/>
    </source>
</evidence>
<dbReference type="InterPro" id="IPR044668">
    <property type="entry name" value="PuuD-like"/>
</dbReference>
<evidence type="ECO:0000256" key="3">
    <source>
        <dbReference type="ARBA" id="ARBA00055068"/>
    </source>
</evidence>
<dbReference type="GO" id="GO:0033969">
    <property type="term" value="F:gamma-glutamyl-gamma-aminobutyrate hydrolase activity"/>
    <property type="evidence" value="ECO:0007669"/>
    <property type="project" value="UniProtKB-EC"/>
</dbReference>
<dbReference type="EMBL" id="JAASRM010000001">
    <property type="protein sequence ID" value="NIK88621.1"/>
    <property type="molecule type" value="Genomic_DNA"/>
</dbReference>
<evidence type="ECO:0000313" key="8">
    <source>
        <dbReference type="Proteomes" id="UP000570514"/>
    </source>
</evidence>
<gene>
    <name evidence="7" type="ORF">FHS83_001939</name>
</gene>
<comment type="function">
    <text evidence="3">Involved in the breakdown of putrescine via hydrolysis of the gamma-glutamyl linkage of gamma-glutamyl-gamma-aminobutyrate.</text>
</comment>
<dbReference type="SUPFAM" id="SSF52317">
    <property type="entry name" value="Class I glutamine amidotransferase-like"/>
    <property type="match status" value="1"/>
</dbReference>
<organism evidence="7 8">
    <name type="scientific">Rhizomicrobium palustre</name>
    <dbReference type="NCBI Taxonomy" id="189966"/>
    <lineage>
        <taxon>Bacteria</taxon>
        <taxon>Pseudomonadati</taxon>
        <taxon>Pseudomonadota</taxon>
        <taxon>Alphaproteobacteria</taxon>
        <taxon>Micropepsales</taxon>
        <taxon>Micropepsaceae</taxon>
        <taxon>Rhizomicrobium</taxon>
    </lineage>
</organism>
<evidence type="ECO:0000256" key="6">
    <source>
        <dbReference type="SAM" id="MobiDB-lite"/>
    </source>
</evidence>
<proteinExistence type="inferred from homology"/>
<evidence type="ECO:0000256" key="4">
    <source>
        <dbReference type="ARBA" id="ARBA00060634"/>
    </source>
</evidence>
<dbReference type="PANTHER" id="PTHR43235">
    <property type="entry name" value="GLUTAMINE AMIDOTRANSFERASE PB2B2.05-RELATED"/>
    <property type="match status" value="1"/>
</dbReference>
<dbReference type="PROSITE" id="PS51273">
    <property type="entry name" value="GATASE_TYPE_1"/>
    <property type="match status" value="1"/>
</dbReference>
<accession>A0A846MZT8</accession>
<dbReference type="InterPro" id="IPR029062">
    <property type="entry name" value="Class_I_gatase-like"/>
</dbReference>
<protein>
    <recommendedName>
        <fullName evidence="5">gamma-glutamyl-gamma-aminobutyrate hydrolase</fullName>
        <ecNumber evidence="5">3.5.1.94</ecNumber>
    </recommendedName>
</protein>
<evidence type="ECO:0000256" key="5">
    <source>
        <dbReference type="ARBA" id="ARBA00066788"/>
    </source>
</evidence>
<name>A0A846MZT8_9PROT</name>
<comment type="catalytic activity">
    <reaction evidence="2">
        <text>4-(gamma-L-glutamylamino)butanoate + H2O = 4-aminobutanoate + L-glutamate</text>
        <dbReference type="Rhea" id="RHEA:19737"/>
        <dbReference type="ChEBI" id="CHEBI:15377"/>
        <dbReference type="ChEBI" id="CHEBI:29985"/>
        <dbReference type="ChEBI" id="CHEBI:58800"/>
        <dbReference type="ChEBI" id="CHEBI:59888"/>
        <dbReference type="EC" id="3.5.1.94"/>
    </reaction>
</comment>
<dbReference type="CDD" id="cd01745">
    <property type="entry name" value="GATase1_2"/>
    <property type="match status" value="1"/>
</dbReference>
<comment type="similarity">
    <text evidence="1">Belongs to the peptidase C26 family.</text>
</comment>
<feature type="region of interest" description="Disordered" evidence="6">
    <location>
        <begin position="135"/>
        <end position="154"/>
    </location>
</feature>
<dbReference type="GO" id="GO:0005829">
    <property type="term" value="C:cytosol"/>
    <property type="evidence" value="ECO:0007669"/>
    <property type="project" value="TreeGrafter"/>
</dbReference>
<evidence type="ECO:0000256" key="1">
    <source>
        <dbReference type="ARBA" id="ARBA00011083"/>
    </source>
</evidence>
<comment type="caution">
    <text evidence="7">The sequence shown here is derived from an EMBL/GenBank/DDBJ whole genome shotgun (WGS) entry which is preliminary data.</text>
</comment>
<dbReference type="GO" id="GO:0016740">
    <property type="term" value="F:transferase activity"/>
    <property type="evidence" value="ECO:0007669"/>
    <property type="project" value="UniProtKB-KW"/>
</dbReference>
<dbReference type="AlphaFoldDB" id="A0A846MZT8"/>
<dbReference type="PANTHER" id="PTHR43235:SF1">
    <property type="entry name" value="GLUTAMINE AMIDOTRANSFERASE PB2B2.05-RELATED"/>
    <property type="match status" value="1"/>
</dbReference>
<keyword evidence="7" id="KW-0315">Glutamine amidotransferase</keyword>
<dbReference type="FunFam" id="3.40.50.880:FF:000030">
    <property type="entry name" value="Gamma-glutamyl-gamma-aminobutyrate hydrolase PuuD"/>
    <property type="match status" value="1"/>
</dbReference>